<dbReference type="AlphaFoldDB" id="A0A6G4QWY1"/>
<accession>A0A6G4QWY1</accession>
<organism evidence="1">
    <name type="scientific">Caulobacter sp. 602-2</name>
    <dbReference type="NCBI Taxonomy" id="2710887"/>
    <lineage>
        <taxon>Bacteria</taxon>
        <taxon>Pseudomonadati</taxon>
        <taxon>Pseudomonadota</taxon>
        <taxon>Alphaproteobacteria</taxon>
        <taxon>Caulobacterales</taxon>
        <taxon>Caulobacteraceae</taxon>
        <taxon>Caulobacter</taxon>
    </lineage>
</organism>
<proteinExistence type="predicted"/>
<gene>
    <name evidence="1" type="ORF">G5B46_11095</name>
</gene>
<dbReference type="RefSeq" id="WP_165258695.1">
    <property type="nucleotide sequence ID" value="NZ_JAAKGT010000004.1"/>
</dbReference>
<name>A0A6G4QWY1_9CAUL</name>
<sequence>MRAAPETIWGAPYTEAELDAAQARFGFLFPPDLRALLLEHRLAGALDWTRDHEAIAEAFAWPYEGLLFDVGNNGLWWPEWGPRPDRADERAAALRRAVDAAPRLIPVLGHRYMPETPGEAGNPLFSVHQADVIVYGIDLSHYLQVEFGGDAAPFDVNRGRLKTIPFWSELVEREGGSTRP</sequence>
<dbReference type="PANTHER" id="PTHR32011:SF2">
    <property type="entry name" value="OS08G0472400 PROTEIN"/>
    <property type="match status" value="1"/>
</dbReference>
<dbReference type="PANTHER" id="PTHR32011">
    <property type="entry name" value="OS08G0472400 PROTEIN"/>
    <property type="match status" value="1"/>
</dbReference>
<evidence type="ECO:0000313" key="1">
    <source>
        <dbReference type="EMBL" id="NGM50156.1"/>
    </source>
</evidence>
<comment type="caution">
    <text evidence="1">The sequence shown here is derived from an EMBL/GenBank/DDBJ whole genome shotgun (WGS) entry which is preliminary data.</text>
</comment>
<dbReference type="EMBL" id="JAAKGT010000004">
    <property type="protein sequence ID" value="NGM50156.1"/>
    <property type="molecule type" value="Genomic_DNA"/>
</dbReference>
<protein>
    <submittedName>
        <fullName evidence="1">SMI1/KNR4 family protein</fullName>
    </submittedName>
</protein>
<reference evidence="1" key="1">
    <citation type="submission" date="2020-02" db="EMBL/GenBank/DDBJ databases">
        <authorList>
            <person name="Gao J."/>
            <person name="Sun J."/>
        </authorList>
    </citation>
    <scope>NUCLEOTIDE SEQUENCE</scope>
    <source>
        <strain evidence="1">602-2</strain>
    </source>
</reference>